<dbReference type="EMBL" id="QBIY01013441">
    <property type="protein sequence ID" value="RXN04481.1"/>
    <property type="molecule type" value="Genomic_DNA"/>
</dbReference>
<dbReference type="Proteomes" id="UP000290572">
    <property type="component" value="Unassembled WGS sequence"/>
</dbReference>
<comment type="caution">
    <text evidence="1">The sequence shown here is derived from an EMBL/GenBank/DDBJ whole genome shotgun (WGS) entry which is preliminary data.</text>
</comment>
<organism evidence="1 2">
    <name type="scientific">Labeo rohita</name>
    <name type="common">Indian major carp</name>
    <name type="synonym">Cyprinus rohita</name>
    <dbReference type="NCBI Taxonomy" id="84645"/>
    <lineage>
        <taxon>Eukaryota</taxon>
        <taxon>Metazoa</taxon>
        <taxon>Chordata</taxon>
        <taxon>Craniata</taxon>
        <taxon>Vertebrata</taxon>
        <taxon>Euteleostomi</taxon>
        <taxon>Actinopterygii</taxon>
        <taxon>Neopterygii</taxon>
        <taxon>Teleostei</taxon>
        <taxon>Ostariophysi</taxon>
        <taxon>Cypriniformes</taxon>
        <taxon>Cyprinidae</taxon>
        <taxon>Labeoninae</taxon>
        <taxon>Labeonini</taxon>
        <taxon>Labeo</taxon>
    </lineage>
</organism>
<dbReference type="AlphaFoldDB" id="A0A498L7X7"/>
<accession>A0A498L7X7</accession>
<sequence length="178" mass="19454">MLPSVAEHFVLPATRFKPLPPVTKPPMHPQKPAAVPEEMTLPGTPLQVDPPNVSEHFALPATRFKPFPPVTKLLMHPQKPVPAPEEVTLPGASDSYFGIYPAFFNCIEFGEVCIGSRNSTYMYICPVAQNVVAAQQENPMLAPLFSAILPPDDLQSGATREVGHDSVRPLQEKVHAIE</sequence>
<keyword evidence="2" id="KW-1185">Reference proteome</keyword>
<gene>
    <name evidence="1" type="ORF">ROHU_035168</name>
</gene>
<evidence type="ECO:0000313" key="2">
    <source>
        <dbReference type="Proteomes" id="UP000290572"/>
    </source>
</evidence>
<protein>
    <submittedName>
        <fullName evidence="1">Gamma-gliadin-like isoform X2</fullName>
    </submittedName>
</protein>
<name>A0A498L7X7_LABRO</name>
<evidence type="ECO:0000313" key="1">
    <source>
        <dbReference type="EMBL" id="RXN04481.1"/>
    </source>
</evidence>
<proteinExistence type="predicted"/>
<reference evidence="1 2" key="1">
    <citation type="submission" date="2018-03" db="EMBL/GenBank/DDBJ databases">
        <title>Draft genome sequence of Rohu Carp (Labeo rohita).</title>
        <authorList>
            <person name="Das P."/>
            <person name="Kushwaha B."/>
            <person name="Joshi C.G."/>
            <person name="Kumar D."/>
            <person name="Nagpure N.S."/>
            <person name="Sahoo L."/>
            <person name="Das S.P."/>
            <person name="Bit A."/>
            <person name="Patnaik S."/>
            <person name="Meher P.K."/>
            <person name="Jayasankar P."/>
            <person name="Koringa P.G."/>
            <person name="Patel N.V."/>
            <person name="Hinsu A.T."/>
            <person name="Kumar R."/>
            <person name="Pandey M."/>
            <person name="Agarwal S."/>
            <person name="Srivastava S."/>
            <person name="Singh M."/>
            <person name="Iquebal M.A."/>
            <person name="Jaiswal S."/>
            <person name="Angadi U.B."/>
            <person name="Kumar N."/>
            <person name="Raza M."/>
            <person name="Shah T.M."/>
            <person name="Rai A."/>
            <person name="Jena J.K."/>
        </authorList>
    </citation>
    <scope>NUCLEOTIDE SEQUENCE [LARGE SCALE GENOMIC DNA]</scope>
    <source>
        <strain evidence="1">DASCIFA01</strain>
        <tissue evidence="1">Testis</tissue>
    </source>
</reference>